<protein>
    <submittedName>
        <fullName evidence="2">SCP domain-containing protein</fullName>
    </submittedName>
</protein>
<evidence type="ECO:0000313" key="2">
    <source>
        <dbReference type="WBParaSite" id="MCU_005392-RA"/>
    </source>
</evidence>
<feature type="compositionally biased region" description="Low complexity" evidence="1">
    <location>
        <begin position="99"/>
        <end position="112"/>
    </location>
</feature>
<name>A0A5K3F475_MESCO</name>
<dbReference type="AlphaFoldDB" id="A0A5K3F475"/>
<sequence length="155" mass="16851">MCNAGSFDVKPAYITTCIYRPAPKELHERPYKSGVSCSECPGASTCHRKQCLKKPLPVTRAPSQHPHNRTAFGFPKQLTPGKATRRPSSSTTHSAPNQLTPGKTTKTTPLSTRLSMVGVPKHLTSRGTTKPTSSNRMLSAFKNMIISVILLHVIA</sequence>
<dbReference type="WBParaSite" id="MCU_005392-RA">
    <property type="protein sequence ID" value="MCU_005392-RA"/>
    <property type="gene ID" value="MCU_005392"/>
</dbReference>
<proteinExistence type="predicted"/>
<accession>A0A5K3F475</accession>
<organism evidence="2">
    <name type="scientific">Mesocestoides corti</name>
    <name type="common">Flatworm</name>
    <dbReference type="NCBI Taxonomy" id="53468"/>
    <lineage>
        <taxon>Eukaryota</taxon>
        <taxon>Metazoa</taxon>
        <taxon>Spiralia</taxon>
        <taxon>Lophotrochozoa</taxon>
        <taxon>Platyhelminthes</taxon>
        <taxon>Cestoda</taxon>
        <taxon>Eucestoda</taxon>
        <taxon>Cyclophyllidea</taxon>
        <taxon>Mesocestoididae</taxon>
        <taxon>Mesocestoides</taxon>
    </lineage>
</organism>
<dbReference type="InterPro" id="IPR035940">
    <property type="entry name" value="CAP_sf"/>
</dbReference>
<dbReference type="Gene3D" id="3.40.33.10">
    <property type="entry name" value="CAP"/>
    <property type="match status" value="1"/>
</dbReference>
<evidence type="ECO:0000256" key="1">
    <source>
        <dbReference type="SAM" id="MobiDB-lite"/>
    </source>
</evidence>
<feature type="compositionally biased region" description="Polar residues" evidence="1">
    <location>
        <begin position="86"/>
        <end position="98"/>
    </location>
</feature>
<reference evidence="2" key="1">
    <citation type="submission" date="2019-11" db="UniProtKB">
        <authorList>
            <consortium name="WormBaseParasite"/>
        </authorList>
    </citation>
    <scope>IDENTIFICATION</scope>
</reference>
<feature type="region of interest" description="Disordered" evidence="1">
    <location>
        <begin position="57"/>
        <end position="113"/>
    </location>
</feature>